<protein>
    <submittedName>
        <fullName evidence="2">Uncharacterized protein</fullName>
    </submittedName>
</protein>
<dbReference type="PRINTS" id="PR01217">
    <property type="entry name" value="PRICHEXTENSN"/>
</dbReference>
<sequence length="254" mass="26528">LPPSLPPALRPFLPPPSSPSSSPPSATSWPSMTLPSTLFFRPQRPSPPSSRLFFTSPSVPPSPLPRPPAPLPPPLPLPPPRRPPPPPPSLPLLPLLPCLLPHLPPSLPPPHPASLPPTPTSFGALRGGLDPNLGPLKAPGQHHLKRGRTAAPRSAPPSRPRPLHLGRCDFVRPGGRDGGRGGRREGGGGGGADGSDMLSPSQPLFPTRARGGREGERLVVSPPANVSGNGRDDAFKNSNPISSHRRPLVPSPPQ</sequence>
<feature type="compositionally biased region" description="Low complexity" evidence="1">
    <location>
        <begin position="92"/>
        <end position="101"/>
    </location>
</feature>
<feature type="region of interest" description="Disordered" evidence="1">
    <location>
        <begin position="1"/>
        <end position="254"/>
    </location>
</feature>
<evidence type="ECO:0000256" key="1">
    <source>
        <dbReference type="SAM" id="MobiDB-lite"/>
    </source>
</evidence>
<evidence type="ECO:0000313" key="2">
    <source>
        <dbReference type="EMBL" id="EWM22992.1"/>
    </source>
</evidence>
<feature type="compositionally biased region" description="Low complexity" evidence="1">
    <location>
        <begin position="39"/>
        <end position="57"/>
    </location>
</feature>
<name>W7T9F7_9STRA</name>
<dbReference type="Proteomes" id="UP000019335">
    <property type="component" value="Chromosome 19"/>
</dbReference>
<reference evidence="2 3" key="1">
    <citation type="journal article" date="2014" name="Mol. Plant">
        <title>Chromosome Scale Genome Assembly and Transcriptome Profiling of Nannochloropsis gaditana in Nitrogen Depletion.</title>
        <authorList>
            <person name="Corteggiani Carpinelli E."/>
            <person name="Telatin A."/>
            <person name="Vitulo N."/>
            <person name="Forcato C."/>
            <person name="D'Angelo M."/>
            <person name="Schiavon R."/>
            <person name="Vezzi A."/>
            <person name="Giacometti G.M."/>
            <person name="Morosinotto T."/>
            <person name="Valle G."/>
        </authorList>
    </citation>
    <scope>NUCLEOTIDE SEQUENCE [LARGE SCALE GENOMIC DNA]</scope>
    <source>
        <strain evidence="2 3">B-31</strain>
    </source>
</reference>
<comment type="caution">
    <text evidence="2">The sequence shown here is derived from an EMBL/GenBank/DDBJ whole genome shotgun (WGS) entry which is preliminary data.</text>
</comment>
<feature type="compositionally biased region" description="Pro residues" evidence="1">
    <location>
        <begin position="1"/>
        <end position="22"/>
    </location>
</feature>
<feature type="compositionally biased region" description="Pro residues" evidence="1">
    <location>
        <begin position="102"/>
        <end position="119"/>
    </location>
</feature>
<dbReference type="EMBL" id="AZIL01001943">
    <property type="protein sequence ID" value="EWM22992.1"/>
    <property type="molecule type" value="Genomic_DNA"/>
</dbReference>
<accession>W7T9F7</accession>
<gene>
    <name evidence="2" type="ORF">Naga_101469g2</name>
</gene>
<keyword evidence="3" id="KW-1185">Reference proteome</keyword>
<feature type="compositionally biased region" description="Basic and acidic residues" evidence="1">
    <location>
        <begin position="166"/>
        <end position="186"/>
    </location>
</feature>
<feature type="compositionally biased region" description="Pro residues" evidence="1">
    <location>
        <begin position="58"/>
        <end position="91"/>
    </location>
</feature>
<organism evidence="2 3">
    <name type="scientific">Nannochloropsis gaditana</name>
    <dbReference type="NCBI Taxonomy" id="72520"/>
    <lineage>
        <taxon>Eukaryota</taxon>
        <taxon>Sar</taxon>
        <taxon>Stramenopiles</taxon>
        <taxon>Ochrophyta</taxon>
        <taxon>Eustigmatophyceae</taxon>
        <taxon>Eustigmatales</taxon>
        <taxon>Monodopsidaceae</taxon>
        <taxon>Nannochloropsis</taxon>
    </lineage>
</organism>
<feature type="non-terminal residue" evidence="2">
    <location>
        <position position="1"/>
    </location>
</feature>
<proteinExistence type="predicted"/>
<evidence type="ECO:0000313" key="3">
    <source>
        <dbReference type="Proteomes" id="UP000019335"/>
    </source>
</evidence>
<dbReference type="AlphaFoldDB" id="W7T9F7"/>